<evidence type="ECO:0000256" key="6">
    <source>
        <dbReference type="SAM" id="SignalP"/>
    </source>
</evidence>
<evidence type="ECO:0000256" key="5">
    <source>
        <dbReference type="RuleBase" id="RU003512"/>
    </source>
</evidence>
<organism evidence="7 8">
    <name type="scientific">Ligilactobacillus agilis DSM 20509</name>
    <dbReference type="NCBI Taxonomy" id="1423718"/>
    <lineage>
        <taxon>Bacteria</taxon>
        <taxon>Bacillati</taxon>
        <taxon>Bacillota</taxon>
        <taxon>Bacilli</taxon>
        <taxon>Lactobacillales</taxon>
        <taxon>Lactobacillaceae</taxon>
        <taxon>Ligilactobacillus</taxon>
    </lineage>
</organism>
<dbReference type="Pfam" id="PF01297">
    <property type="entry name" value="ZnuA"/>
    <property type="match status" value="1"/>
</dbReference>
<keyword evidence="4 6" id="KW-0732">Signal</keyword>
<dbReference type="PANTHER" id="PTHR42953:SF1">
    <property type="entry name" value="METAL-BINDING PROTEIN HI_0362-RELATED"/>
    <property type="match status" value="1"/>
</dbReference>
<keyword evidence="2 5" id="KW-0813">Transport</keyword>
<accession>A0A0R2AAD0</accession>
<dbReference type="GO" id="GO:0030313">
    <property type="term" value="C:cell envelope"/>
    <property type="evidence" value="ECO:0007669"/>
    <property type="project" value="UniProtKB-SubCell"/>
</dbReference>
<dbReference type="GO" id="GO:0007155">
    <property type="term" value="P:cell adhesion"/>
    <property type="evidence" value="ECO:0007669"/>
    <property type="project" value="InterPro"/>
</dbReference>
<dbReference type="Proteomes" id="UP000051008">
    <property type="component" value="Unassembled WGS sequence"/>
</dbReference>
<dbReference type="SUPFAM" id="SSF53807">
    <property type="entry name" value="Helical backbone' metal receptor"/>
    <property type="match status" value="1"/>
</dbReference>
<evidence type="ECO:0000256" key="2">
    <source>
        <dbReference type="ARBA" id="ARBA00022448"/>
    </source>
</evidence>
<dbReference type="InterPro" id="IPR006128">
    <property type="entry name" value="Lipoprotein_PsaA-like"/>
</dbReference>
<dbReference type="AlphaFoldDB" id="A0A0R2AAD0"/>
<dbReference type="RefSeq" id="WP_056976702.1">
    <property type="nucleotide sequence ID" value="NZ_AYYP01000032.1"/>
</dbReference>
<dbReference type="PROSITE" id="PS51257">
    <property type="entry name" value="PROKAR_LIPOPROTEIN"/>
    <property type="match status" value="1"/>
</dbReference>
<name>A0A0R2AAD0_9LACO</name>
<keyword evidence="3" id="KW-0479">Metal-binding</keyword>
<dbReference type="PRINTS" id="PR00690">
    <property type="entry name" value="ADHESNFAMILY"/>
</dbReference>
<dbReference type="InterPro" id="IPR050492">
    <property type="entry name" value="Bact_metal-bind_prot9"/>
</dbReference>
<keyword evidence="8" id="KW-1185">Reference proteome</keyword>
<dbReference type="PATRIC" id="fig|1423718.3.peg.1942"/>
<dbReference type="EMBL" id="AYYP01000032">
    <property type="protein sequence ID" value="KRM64414.1"/>
    <property type="molecule type" value="Genomic_DNA"/>
</dbReference>
<sequence>MLNSKIFKIALATFGLCLTLALSACAKNQTQTKADQLKVVTTTDFYGEVARAVLGSHGKVTPIITSPSVDPHDYEPTTKTAKLVAKADLAVYNGLEYDSWIKKLGAKKYLTVASVTGAKIGQNEHLWYQPQTMSKLALALAKEYGRLDPKHKQDYLANAKKYQAKLAPLTKMVAQIKTKSQGQKVAVSEPVFDYSLEAMGYHITNKHFAMAAEEETDPSYTDIKKLQTAIKNKEIAFFVLNTQSDSKVITNMVKLCQEYKIPVVKVTETLPAHQNYVSWMKKQYQQVLTLQK</sequence>
<proteinExistence type="inferred from homology"/>
<dbReference type="OrthoDB" id="9810636at2"/>
<dbReference type="InterPro" id="IPR006127">
    <property type="entry name" value="ZnuA-like"/>
</dbReference>
<evidence type="ECO:0000256" key="3">
    <source>
        <dbReference type="ARBA" id="ARBA00022723"/>
    </source>
</evidence>
<comment type="subcellular location">
    <subcellularLocation>
        <location evidence="1">Cell envelope</location>
    </subcellularLocation>
</comment>
<dbReference type="Gene3D" id="3.40.50.1980">
    <property type="entry name" value="Nitrogenase molybdenum iron protein domain"/>
    <property type="match status" value="2"/>
</dbReference>
<evidence type="ECO:0000313" key="8">
    <source>
        <dbReference type="Proteomes" id="UP000051008"/>
    </source>
</evidence>
<comment type="caution">
    <text evidence="7">The sequence shown here is derived from an EMBL/GenBank/DDBJ whole genome shotgun (WGS) entry which is preliminary data.</text>
</comment>
<dbReference type="GO" id="GO:0046872">
    <property type="term" value="F:metal ion binding"/>
    <property type="evidence" value="ECO:0007669"/>
    <property type="project" value="UniProtKB-KW"/>
</dbReference>
<feature type="chain" id="PRO_5006414795" evidence="6">
    <location>
        <begin position="27"/>
        <end position="292"/>
    </location>
</feature>
<evidence type="ECO:0000256" key="1">
    <source>
        <dbReference type="ARBA" id="ARBA00004196"/>
    </source>
</evidence>
<comment type="similarity">
    <text evidence="5">Belongs to the bacterial solute-binding protein 9 family.</text>
</comment>
<gene>
    <name evidence="7" type="ORF">FC14_GL001872</name>
</gene>
<protein>
    <submittedName>
        <fullName evidence="7">ABC transporter substrate binding protein</fullName>
    </submittedName>
</protein>
<dbReference type="GO" id="GO:0030001">
    <property type="term" value="P:metal ion transport"/>
    <property type="evidence" value="ECO:0007669"/>
    <property type="project" value="InterPro"/>
</dbReference>
<evidence type="ECO:0000256" key="4">
    <source>
        <dbReference type="ARBA" id="ARBA00022729"/>
    </source>
</evidence>
<evidence type="ECO:0000313" key="7">
    <source>
        <dbReference type="EMBL" id="KRM64414.1"/>
    </source>
</evidence>
<reference evidence="7 8" key="1">
    <citation type="journal article" date="2015" name="Genome Announc.">
        <title>Expanding the biotechnology potential of lactobacilli through comparative genomics of 213 strains and associated genera.</title>
        <authorList>
            <person name="Sun Z."/>
            <person name="Harris H.M."/>
            <person name="McCann A."/>
            <person name="Guo C."/>
            <person name="Argimon S."/>
            <person name="Zhang W."/>
            <person name="Yang X."/>
            <person name="Jeffery I.B."/>
            <person name="Cooney J.C."/>
            <person name="Kagawa T.F."/>
            <person name="Liu W."/>
            <person name="Song Y."/>
            <person name="Salvetti E."/>
            <person name="Wrobel A."/>
            <person name="Rasinkangas P."/>
            <person name="Parkhill J."/>
            <person name="Rea M.C."/>
            <person name="O'Sullivan O."/>
            <person name="Ritari J."/>
            <person name="Douillard F.P."/>
            <person name="Paul Ross R."/>
            <person name="Yang R."/>
            <person name="Briner A.E."/>
            <person name="Felis G.E."/>
            <person name="de Vos W.M."/>
            <person name="Barrangou R."/>
            <person name="Klaenhammer T.R."/>
            <person name="Caufield P.W."/>
            <person name="Cui Y."/>
            <person name="Zhang H."/>
            <person name="O'Toole P.W."/>
        </authorList>
    </citation>
    <scope>NUCLEOTIDE SEQUENCE [LARGE SCALE GENOMIC DNA]</scope>
    <source>
        <strain evidence="7 8">DSM 20509</strain>
    </source>
</reference>
<dbReference type="PANTHER" id="PTHR42953">
    <property type="entry name" value="HIGH-AFFINITY ZINC UPTAKE SYSTEM PROTEIN ZNUA-RELATED"/>
    <property type="match status" value="1"/>
</dbReference>
<feature type="signal peptide" evidence="6">
    <location>
        <begin position="1"/>
        <end position="26"/>
    </location>
</feature>